<evidence type="ECO:0000313" key="1">
    <source>
        <dbReference type="EMBL" id="CAG8740902.1"/>
    </source>
</evidence>
<gene>
    <name evidence="1" type="ORF">DHETER_LOCUS14036</name>
</gene>
<evidence type="ECO:0000313" key="2">
    <source>
        <dbReference type="Proteomes" id="UP000789702"/>
    </source>
</evidence>
<comment type="caution">
    <text evidence="1">The sequence shown here is derived from an EMBL/GenBank/DDBJ whole genome shotgun (WGS) entry which is preliminary data.</text>
</comment>
<keyword evidence="2" id="KW-1185">Reference proteome</keyword>
<reference evidence="1" key="1">
    <citation type="submission" date="2021-06" db="EMBL/GenBank/DDBJ databases">
        <authorList>
            <person name="Kallberg Y."/>
            <person name="Tangrot J."/>
            <person name="Rosling A."/>
        </authorList>
    </citation>
    <scope>NUCLEOTIDE SEQUENCE</scope>
    <source>
        <strain evidence="1">IL203A</strain>
    </source>
</reference>
<proteinExistence type="predicted"/>
<sequence>DEIHAIEASGHIVTNVAAEKKSFDTFAESVPSGERRQKLSQNEIRLILKENEYLQKENEGLKNQIEKLESQIEAERQYVKEEREHANEERQQARQEAREERQQARQERQNLQKIFLLIIFILFLFLLSCQFGFTEYSYNFLNYYEDMWQKFGNFIASFFSR</sequence>
<dbReference type="Proteomes" id="UP000789702">
    <property type="component" value="Unassembled WGS sequence"/>
</dbReference>
<name>A0ACA9QDN3_9GLOM</name>
<organism evidence="1 2">
    <name type="scientific">Dentiscutata heterogama</name>
    <dbReference type="NCBI Taxonomy" id="1316150"/>
    <lineage>
        <taxon>Eukaryota</taxon>
        <taxon>Fungi</taxon>
        <taxon>Fungi incertae sedis</taxon>
        <taxon>Mucoromycota</taxon>
        <taxon>Glomeromycotina</taxon>
        <taxon>Glomeromycetes</taxon>
        <taxon>Diversisporales</taxon>
        <taxon>Gigasporaceae</taxon>
        <taxon>Dentiscutata</taxon>
    </lineage>
</organism>
<accession>A0ACA9QDN3</accession>
<dbReference type="EMBL" id="CAJVPU010041199">
    <property type="protein sequence ID" value="CAG8740902.1"/>
    <property type="molecule type" value="Genomic_DNA"/>
</dbReference>
<protein>
    <submittedName>
        <fullName evidence="1">16887_t:CDS:1</fullName>
    </submittedName>
</protein>
<feature type="non-terminal residue" evidence="1">
    <location>
        <position position="1"/>
    </location>
</feature>